<comment type="similarity">
    <text evidence="2">Belongs to the plant self-incompatibility (S1) protein family.</text>
</comment>
<accession>A0AAF3ES27</accession>
<dbReference type="Proteomes" id="UP000887575">
    <property type="component" value="Unassembled WGS sequence"/>
</dbReference>
<dbReference type="GO" id="GO:0060320">
    <property type="term" value="P:rejection of self pollen"/>
    <property type="evidence" value="ECO:0007669"/>
    <property type="project" value="UniProtKB-KW"/>
</dbReference>
<reference evidence="9" key="1">
    <citation type="submission" date="2024-02" db="UniProtKB">
        <authorList>
            <consortium name="WormBaseParasite"/>
        </authorList>
    </citation>
    <scope>IDENTIFICATION</scope>
</reference>
<keyword evidence="8" id="KW-1185">Reference proteome</keyword>
<dbReference type="AlphaFoldDB" id="A0AAF3ES27"/>
<dbReference type="GO" id="GO:0005576">
    <property type="term" value="C:extracellular region"/>
    <property type="evidence" value="ECO:0007669"/>
    <property type="project" value="UniProtKB-SubCell"/>
</dbReference>
<dbReference type="Pfam" id="PF05938">
    <property type="entry name" value="Self-incomp_S1"/>
    <property type="match status" value="1"/>
</dbReference>
<feature type="chain" id="PRO_5042138006" evidence="7">
    <location>
        <begin position="23"/>
        <end position="170"/>
    </location>
</feature>
<evidence type="ECO:0000313" key="9">
    <source>
        <dbReference type="WBParaSite" id="MBELARI_LOCUS16939"/>
    </source>
</evidence>
<evidence type="ECO:0000256" key="1">
    <source>
        <dbReference type="ARBA" id="ARBA00004613"/>
    </source>
</evidence>
<sequence>MIYKNIYLVPFIGVFFFSSSLADRTAFAAPAVQALEIIKSLTEPNKVLVTNKLSAASIYLKCASADDTIMGDGSDENGWWTLEKENAIGWEFGSHAGGRTCFWCYANNNDQAARDSGNWYIHVDVWGFNDCGGPEWQPDITYWEFRDDGAYADDGDDGMQKVADWGPPPS</sequence>
<proteinExistence type="inferred from homology"/>
<evidence type="ECO:0000256" key="5">
    <source>
        <dbReference type="ARBA" id="ARBA00022729"/>
    </source>
</evidence>
<name>A0AAF3ES27_9BILA</name>
<keyword evidence="4" id="KW-0964">Secreted</keyword>
<organism evidence="8 9">
    <name type="scientific">Mesorhabditis belari</name>
    <dbReference type="NCBI Taxonomy" id="2138241"/>
    <lineage>
        <taxon>Eukaryota</taxon>
        <taxon>Metazoa</taxon>
        <taxon>Ecdysozoa</taxon>
        <taxon>Nematoda</taxon>
        <taxon>Chromadorea</taxon>
        <taxon>Rhabditida</taxon>
        <taxon>Rhabditina</taxon>
        <taxon>Rhabditomorpha</taxon>
        <taxon>Rhabditoidea</taxon>
        <taxon>Rhabditidae</taxon>
        <taxon>Mesorhabditinae</taxon>
        <taxon>Mesorhabditis</taxon>
    </lineage>
</organism>
<feature type="region of interest" description="Disordered" evidence="6">
    <location>
        <begin position="151"/>
        <end position="170"/>
    </location>
</feature>
<evidence type="ECO:0000256" key="3">
    <source>
        <dbReference type="ARBA" id="ARBA00022471"/>
    </source>
</evidence>
<dbReference type="InterPro" id="IPR010264">
    <property type="entry name" value="Self-incomp_S1"/>
</dbReference>
<keyword evidence="3" id="KW-0713">Self-incompatibility</keyword>
<keyword evidence="5 7" id="KW-0732">Signal</keyword>
<evidence type="ECO:0000256" key="6">
    <source>
        <dbReference type="SAM" id="MobiDB-lite"/>
    </source>
</evidence>
<evidence type="ECO:0000256" key="2">
    <source>
        <dbReference type="ARBA" id="ARBA00005581"/>
    </source>
</evidence>
<comment type="subcellular location">
    <subcellularLocation>
        <location evidence="1">Secreted</location>
    </subcellularLocation>
</comment>
<evidence type="ECO:0000256" key="4">
    <source>
        <dbReference type="ARBA" id="ARBA00022525"/>
    </source>
</evidence>
<feature type="signal peptide" evidence="7">
    <location>
        <begin position="1"/>
        <end position="22"/>
    </location>
</feature>
<evidence type="ECO:0000313" key="8">
    <source>
        <dbReference type="Proteomes" id="UP000887575"/>
    </source>
</evidence>
<evidence type="ECO:0000256" key="7">
    <source>
        <dbReference type="SAM" id="SignalP"/>
    </source>
</evidence>
<protein>
    <submittedName>
        <fullName evidence="9">Uncharacterized protein</fullName>
    </submittedName>
</protein>
<dbReference type="WBParaSite" id="MBELARI_LOCUS16939">
    <property type="protein sequence ID" value="MBELARI_LOCUS16939"/>
    <property type="gene ID" value="MBELARI_LOCUS16939"/>
</dbReference>